<feature type="transmembrane region" description="Helical" evidence="1">
    <location>
        <begin position="33"/>
        <end position="52"/>
    </location>
</feature>
<protein>
    <submittedName>
        <fullName evidence="2">Uncharacterized protein</fullName>
    </submittedName>
</protein>
<proteinExistence type="predicted"/>
<feature type="transmembrane region" description="Helical" evidence="1">
    <location>
        <begin position="87"/>
        <end position="105"/>
    </location>
</feature>
<gene>
    <name evidence="2" type="ORF">MNBD_GAMMA16-78</name>
</gene>
<accession>A0A3B0ZX10</accession>
<feature type="transmembrane region" description="Helical" evidence="1">
    <location>
        <begin position="64"/>
        <end position="81"/>
    </location>
</feature>
<keyword evidence="1" id="KW-0472">Membrane</keyword>
<keyword evidence="1" id="KW-0812">Transmembrane</keyword>
<reference evidence="2" key="1">
    <citation type="submission" date="2018-06" db="EMBL/GenBank/DDBJ databases">
        <authorList>
            <person name="Zhirakovskaya E."/>
        </authorList>
    </citation>
    <scope>NUCLEOTIDE SEQUENCE</scope>
</reference>
<feature type="transmembrane region" description="Helical" evidence="1">
    <location>
        <begin position="249"/>
        <end position="267"/>
    </location>
</feature>
<feature type="transmembrane region" description="Helical" evidence="1">
    <location>
        <begin position="157"/>
        <end position="185"/>
    </location>
</feature>
<feature type="transmembrane region" description="Helical" evidence="1">
    <location>
        <begin position="197"/>
        <end position="215"/>
    </location>
</feature>
<sequence length="275" mass="29523">MAELLNNPAIQSGFLPFLIAISSAWLLRHLGWLWAGLGFTIAYYCSVYLVIGAQLTPITSTKKIVLLGLAAVMVGLILDYLKPQPLIKLFIMALSAIAASTWLVWPVAMRQSGLELYQLIAFPALYMIWLSSFLTSIKDTSSEEDATVSCLLGFTTGIIAILAASVLLGQLGIAIGAAASAYILLSFSRKPLQLGLNFTYPVAILGGLIGIAAVVYAKLPWYSLIPIALMPLVSYIPAGMDAHPFKRSLILVAISTPLIASAIFLTWRTTGSPSF</sequence>
<feature type="transmembrane region" description="Helical" evidence="1">
    <location>
        <begin position="117"/>
        <end position="137"/>
    </location>
</feature>
<keyword evidence="1" id="KW-1133">Transmembrane helix</keyword>
<name>A0A3B0ZX10_9ZZZZ</name>
<feature type="transmembrane region" description="Helical" evidence="1">
    <location>
        <begin position="9"/>
        <end position="27"/>
    </location>
</feature>
<feature type="transmembrane region" description="Helical" evidence="1">
    <location>
        <begin position="221"/>
        <end position="237"/>
    </location>
</feature>
<organism evidence="2">
    <name type="scientific">hydrothermal vent metagenome</name>
    <dbReference type="NCBI Taxonomy" id="652676"/>
    <lineage>
        <taxon>unclassified sequences</taxon>
        <taxon>metagenomes</taxon>
        <taxon>ecological metagenomes</taxon>
    </lineage>
</organism>
<dbReference type="AlphaFoldDB" id="A0A3B0ZX10"/>
<evidence type="ECO:0000313" key="2">
    <source>
        <dbReference type="EMBL" id="VAW86004.1"/>
    </source>
</evidence>
<evidence type="ECO:0000256" key="1">
    <source>
        <dbReference type="SAM" id="Phobius"/>
    </source>
</evidence>
<dbReference type="EMBL" id="UOFO01000084">
    <property type="protein sequence ID" value="VAW86004.1"/>
    <property type="molecule type" value="Genomic_DNA"/>
</dbReference>